<reference evidence="1 2" key="1">
    <citation type="journal article" date="2009" name="Nature">
        <title>Evolution of pathogenicity and sexual reproduction in eight Candida genomes.</title>
        <authorList>
            <person name="Butler G."/>
            <person name="Rasmussen M.D."/>
            <person name="Lin M.F."/>
            <person name="Santos M.A."/>
            <person name="Sakthikumar S."/>
            <person name="Munro C.A."/>
            <person name="Rheinbay E."/>
            <person name="Grabherr M."/>
            <person name="Forche A."/>
            <person name="Reedy J.L."/>
            <person name="Agrafioti I."/>
            <person name="Arnaud M.B."/>
            <person name="Bates S."/>
            <person name="Brown A.J."/>
            <person name="Brunke S."/>
            <person name="Costanzo M.C."/>
            <person name="Fitzpatrick D.A."/>
            <person name="de Groot P.W."/>
            <person name="Harris D."/>
            <person name="Hoyer L.L."/>
            <person name="Hube B."/>
            <person name="Klis F.M."/>
            <person name="Kodira C."/>
            <person name="Lennard N."/>
            <person name="Logue M.E."/>
            <person name="Martin R."/>
            <person name="Neiman A.M."/>
            <person name="Nikolaou E."/>
            <person name="Quail M.A."/>
            <person name="Quinn J."/>
            <person name="Santos M.C."/>
            <person name="Schmitzberger F.F."/>
            <person name="Sherlock G."/>
            <person name="Shah P."/>
            <person name="Silverstein K.A."/>
            <person name="Skrzypek M.S."/>
            <person name="Soll D."/>
            <person name="Staggs R."/>
            <person name="Stansfield I."/>
            <person name="Stumpf M.P."/>
            <person name="Sudbery P.E."/>
            <person name="Srikantha T."/>
            <person name="Zeng Q."/>
            <person name="Berman J."/>
            <person name="Berriman M."/>
            <person name="Heitman J."/>
            <person name="Gow N.A."/>
            <person name="Lorenz M.C."/>
            <person name="Birren B.W."/>
            <person name="Kellis M."/>
            <person name="Cuomo C.A."/>
        </authorList>
    </citation>
    <scope>NUCLEOTIDE SEQUENCE [LARGE SCALE GENOMIC DNA]</scope>
    <source>
        <strain evidence="2">ATCC 11503 / BCRC 21390 / CBS 2605 / JCM 1781 / NBRC 1676 / NRRL YB-4239</strain>
    </source>
</reference>
<evidence type="ECO:0008006" key="3">
    <source>
        <dbReference type="Google" id="ProtNLM"/>
    </source>
</evidence>
<dbReference type="eggNOG" id="KOG0017">
    <property type="taxonomic scope" value="Eukaryota"/>
</dbReference>
<gene>
    <name evidence="1" type="ORF">LELG_02923</name>
</gene>
<dbReference type="OMA" id="HFICERI"/>
<dbReference type="OrthoDB" id="5423336at2759"/>
<dbReference type="PANTHER" id="PTHR11439">
    <property type="entry name" value="GAG-POL-RELATED RETROTRANSPOSON"/>
    <property type="match status" value="1"/>
</dbReference>
<dbReference type="AlphaFoldDB" id="A5DZY6"/>
<evidence type="ECO:0000313" key="2">
    <source>
        <dbReference type="Proteomes" id="UP000001996"/>
    </source>
</evidence>
<dbReference type="EMBL" id="CH981526">
    <property type="protein sequence ID" value="EDK44744.1"/>
    <property type="molecule type" value="Genomic_DNA"/>
</dbReference>
<proteinExistence type="predicted"/>
<protein>
    <recommendedName>
        <fullName evidence="3">Reverse transcriptase Ty1/copia-type domain-containing protein</fullName>
    </recommendedName>
</protein>
<dbReference type="Proteomes" id="UP000001996">
    <property type="component" value="Unassembled WGS sequence"/>
</dbReference>
<dbReference type="STRING" id="379508.A5DZY6"/>
<keyword evidence="2" id="KW-1185">Reference proteome</keyword>
<dbReference type="HOGENOM" id="CLU_001650_6_0_1"/>
<dbReference type="PANTHER" id="PTHR11439:SF463">
    <property type="entry name" value="REVERSE TRANSCRIPTASE TY1_COPIA-TYPE DOMAIN-CONTAINING PROTEIN"/>
    <property type="match status" value="1"/>
</dbReference>
<sequence>MEVKLSLHDYIDKMLSEFGMEDCKLEPTPASATIDLTPLDHIHDDNENTSVSDRESRTCDFGRPSDYRSLVGKLLFAANTVRYDISHIVGVLSRYLQAPKEIHWKAAKRVLRYLHGTKDFGIKYRHIPGSTVEGYSDADWGSDTSTRKSTTGLIFRYAGGPITWKSKKQATVAQSSSEAEYVALSESCKEALWLINLLGEFNVNVKGLVIHEYNKGAIDMANHPTQHHKSKHIDFKVHFIRDHTSKGEIKVQYLRTEEQLADMLTKNLPRNQFERLRDLCENKEFLASGNSLPSAQGVC</sequence>
<dbReference type="VEuPathDB" id="FungiDB:LELG_02923"/>
<dbReference type="CDD" id="cd09272">
    <property type="entry name" value="RNase_HI_RT_Ty1"/>
    <property type="match status" value="1"/>
</dbReference>
<accession>A5DZY6</accession>
<evidence type="ECO:0000313" key="1">
    <source>
        <dbReference type="EMBL" id="EDK44744.1"/>
    </source>
</evidence>
<organism evidence="1 2">
    <name type="scientific">Lodderomyces elongisporus (strain ATCC 11503 / CBS 2605 / JCM 1781 / NBRC 1676 / NRRL YB-4239)</name>
    <name type="common">Yeast</name>
    <name type="synonym">Saccharomyces elongisporus</name>
    <dbReference type="NCBI Taxonomy" id="379508"/>
    <lineage>
        <taxon>Eukaryota</taxon>
        <taxon>Fungi</taxon>
        <taxon>Dikarya</taxon>
        <taxon>Ascomycota</taxon>
        <taxon>Saccharomycotina</taxon>
        <taxon>Pichiomycetes</taxon>
        <taxon>Debaryomycetaceae</taxon>
        <taxon>Candida/Lodderomyces clade</taxon>
        <taxon>Lodderomyces</taxon>
    </lineage>
</organism>
<name>A5DZY6_LODEL</name>
<dbReference type="InParanoid" id="A5DZY6"/>